<sequence>MLHQLLAIMTSIESAKRYFSLYSNKLTDKLFKVIACIINQLIA</sequence>
<dbReference type="AlphaFoldDB" id="D3VFF0"/>
<name>D3VFF0_XENNA</name>
<reference evidence="1 2" key="1">
    <citation type="journal article" date="2011" name="PLoS ONE">
        <title>The entomopathogenic bacterial endosymbionts xenorhabdus and photorhabdus: convergent lifestyles from divergent genomes.</title>
        <authorList>
            <person name="Chaston J.M."/>
            <person name="Suen G."/>
            <person name="Tucker S.L."/>
            <person name="Andersen A.W."/>
            <person name="Bhasin A."/>
            <person name="Bode E."/>
            <person name="Bode H.B."/>
            <person name="Brachmann A.O."/>
            <person name="Cowles C.E."/>
            <person name="Cowles K.N."/>
            <person name="Darby C."/>
            <person name="de Leon L."/>
            <person name="Drace K."/>
            <person name="Du Z."/>
            <person name="Givaudan A."/>
            <person name="Herbert Tran E.E."/>
            <person name="Jewell K.A."/>
            <person name="Knack J.J."/>
            <person name="Krasomil-Osterfeld K.C."/>
            <person name="Kukor R."/>
            <person name="Lanois A."/>
            <person name="Latreille P."/>
            <person name="Leimgruber N.K."/>
            <person name="Lipke C.M."/>
            <person name="Liu R."/>
            <person name="Lu X."/>
            <person name="Martens E.C."/>
            <person name="Marri P.R."/>
            <person name="Medigue C."/>
            <person name="Menard M.L."/>
            <person name="Miller N.M."/>
            <person name="Morales-Soto N."/>
            <person name="Norton S."/>
            <person name="Ogier J.C."/>
            <person name="Orchard S.S."/>
            <person name="Park D."/>
            <person name="Park Y."/>
            <person name="Qurollo B.A."/>
            <person name="Sugar D.R."/>
            <person name="Richards G.R."/>
            <person name="Rouy Z."/>
            <person name="Slominski B."/>
            <person name="Slominski K."/>
            <person name="Snyder H."/>
            <person name="Tjaden B.C."/>
            <person name="van der Hoeven R."/>
            <person name="Welch R.D."/>
            <person name="Wheeler C."/>
            <person name="Xiang B."/>
            <person name="Barbazuk B."/>
            <person name="Gaudriault S."/>
            <person name="Goodner B."/>
            <person name="Slater S.C."/>
            <person name="Forst S."/>
            <person name="Goldman B.S."/>
            <person name="Goodrich-Blair H."/>
        </authorList>
    </citation>
    <scope>NUCLEOTIDE SEQUENCE [LARGE SCALE GENOMIC DNA]</scope>
    <source>
        <strain evidence="2">ATCC 19061 / DSM 3370 / CCUG 14189 / LMG 1036 / NCIMB 9965 / AN6</strain>
    </source>
</reference>
<keyword evidence="2" id="KW-1185">Reference proteome</keyword>
<dbReference type="Proteomes" id="UP000008075">
    <property type="component" value="Chromosome"/>
</dbReference>
<accession>D3VFF0</accession>
<evidence type="ECO:0000313" key="2">
    <source>
        <dbReference type="Proteomes" id="UP000008075"/>
    </source>
</evidence>
<proteinExistence type="predicted"/>
<dbReference type="KEGG" id="xne:XNC1_2205"/>
<dbReference type="EMBL" id="FN667742">
    <property type="protein sequence ID" value="CBJ90264.1"/>
    <property type="molecule type" value="Genomic_DNA"/>
</dbReference>
<dbReference type="HOGENOM" id="CLU_3241636_0_0_6"/>
<organism evidence="1 2">
    <name type="scientific">Xenorhabdus nematophila (strain ATCC 19061 / DSM 3370 / CCUG 14189 / LMG 1036 / NCIMB 9965 / AN6)</name>
    <dbReference type="NCBI Taxonomy" id="406817"/>
    <lineage>
        <taxon>Bacteria</taxon>
        <taxon>Pseudomonadati</taxon>
        <taxon>Pseudomonadota</taxon>
        <taxon>Gammaproteobacteria</taxon>
        <taxon>Enterobacterales</taxon>
        <taxon>Morganellaceae</taxon>
        <taxon>Xenorhabdus</taxon>
    </lineage>
</organism>
<gene>
    <name evidence="1" type="ordered locus">XNC1_2205</name>
</gene>
<dbReference type="STRING" id="406817.XNC1_2205"/>
<protein>
    <submittedName>
        <fullName evidence="1">Uncharacterized protein</fullName>
    </submittedName>
</protein>
<evidence type="ECO:0000313" key="1">
    <source>
        <dbReference type="EMBL" id="CBJ90264.1"/>
    </source>
</evidence>